<evidence type="ECO:0000313" key="1">
    <source>
        <dbReference type="EMBL" id="MCL6678996.1"/>
    </source>
</evidence>
<dbReference type="EMBL" id="JAMGBC010000001">
    <property type="protein sequence ID" value="MCL6678996.1"/>
    <property type="molecule type" value="Genomic_DNA"/>
</dbReference>
<dbReference type="RefSeq" id="WP_249867919.1">
    <property type="nucleotide sequence ID" value="NZ_JAMGBC010000001.1"/>
</dbReference>
<protein>
    <submittedName>
        <fullName evidence="1">Uncharacterized protein</fullName>
    </submittedName>
</protein>
<reference evidence="1" key="1">
    <citation type="submission" date="2022-05" db="EMBL/GenBank/DDBJ databases">
        <authorList>
            <person name="Jo J.-H."/>
            <person name="Im W.-T."/>
        </authorList>
    </citation>
    <scope>NUCLEOTIDE SEQUENCE</scope>
    <source>
        <strain evidence="1">RG327</strain>
    </source>
</reference>
<keyword evidence="2" id="KW-1185">Reference proteome</keyword>
<sequence length="401" mass="44861">MVATTQSDPYSALSHKIGWSVGLEYTFDRVRRLVEIYAEQGDLTYGMWSELVTKEWGLKNFHITDFFGSIDLISASGRTLYVQPTLDVLSILWRALPAEKRDDALRLVLAVRFVLDDGDIFLNCLASEFDPDATRSSLIAMGTYKIAALKRVFPSSAVQAKIFKLVKVDTQPTNKGSKGKAGETLASRRLEELSHRTGSLSAVPSEEITVSDDYLRKVLGRRRDWATSLGLATDKGKLTGKGRRFLDVLTDAGFCTSGEAFAVWPLHHQFRRLAIKPERIDAPDLNMWSFLAVVYSAMGGAADPRIDEASLERIIEFLARCYQTYRLTNKGMAVLKNELPTYVAYLTYLAHCYSNNEGALDVPALIETDRNSPEQRVLLRLSQYSDGSFTIRKKNASVFLS</sequence>
<organism evidence="1 2">
    <name type="scientific">Sphingomonas anseongensis</name>
    <dbReference type="NCBI Taxonomy" id="2908207"/>
    <lineage>
        <taxon>Bacteria</taxon>
        <taxon>Pseudomonadati</taxon>
        <taxon>Pseudomonadota</taxon>
        <taxon>Alphaproteobacteria</taxon>
        <taxon>Sphingomonadales</taxon>
        <taxon>Sphingomonadaceae</taxon>
        <taxon>Sphingomonas</taxon>
    </lineage>
</organism>
<name>A0ABT0RFH9_9SPHN</name>
<gene>
    <name evidence="1" type="ORF">LZ519_06655</name>
</gene>
<dbReference type="Proteomes" id="UP001165343">
    <property type="component" value="Unassembled WGS sequence"/>
</dbReference>
<comment type="caution">
    <text evidence="1">The sequence shown here is derived from an EMBL/GenBank/DDBJ whole genome shotgun (WGS) entry which is preliminary data.</text>
</comment>
<accession>A0ABT0RFH9</accession>
<evidence type="ECO:0000313" key="2">
    <source>
        <dbReference type="Proteomes" id="UP001165343"/>
    </source>
</evidence>
<proteinExistence type="predicted"/>